<keyword evidence="4 10" id="KW-1133">Transmembrane helix</keyword>
<evidence type="ECO:0000256" key="6">
    <source>
        <dbReference type="ARBA" id="ARBA00035673"/>
    </source>
</evidence>
<evidence type="ECO:0000256" key="10">
    <source>
        <dbReference type="SAM" id="Phobius"/>
    </source>
</evidence>
<reference evidence="11" key="1">
    <citation type="journal article" date="2014" name="Insect Biochem. Mol. Biol.">
        <title>An insight into the sialome of the frog biting fly, Corethrella appendiculata.</title>
        <authorList>
            <person name="Ribeiro J.M.C."/>
            <person name="Chagas A.C."/>
            <person name="Pham V.M."/>
            <person name="Lounibos L.P."/>
            <person name="Calvo E."/>
        </authorList>
    </citation>
    <scope>NUCLEOTIDE SEQUENCE</scope>
    <source>
        <tissue evidence="11">Salivary glands</tissue>
    </source>
</reference>
<feature type="non-terminal residue" evidence="11">
    <location>
        <position position="1"/>
    </location>
</feature>
<feature type="region of interest" description="Disordered" evidence="9">
    <location>
        <begin position="222"/>
        <end position="256"/>
    </location>
</feature>
<feature type="transmembrane region" description="Helical" evidence="10">
    <location>
        <begin position="86"/>
        <end position="105"/>
    </location>
</feature>
<comment type="catalytic activity">
    <reaction evidence="8">
        <text>a 1-O-(1Z-alkenyl)-sn-glycero-3-phosphocholine + H2O = a 2,3-saturated aldehyde + sn-glycerol 3-phosphocholine</text>
        <dbReference type="Rhea" id="RHEA:22544"/>
        <dbReference type="ChEBI" id="CHEBI:15377"/>
        <dbReference type="ChEBI" id="CHEBI:16870"/>
        <dbReference type="ChEBI" id="CHEBI:73359"/>
        <dbReference type="ChEBI" id="CHEBI:77287"/>
        <dbReference type="EC" id="3.3.2.2"/>
    </reaction>
</comment>
<evidence type="ECO:0000256" key="2">
    <source>
        <dbReference type="ARBA" id="ARBA00007375"/>
    </source>
</evidence>
<feature type="transmembrane region" description="Helical" evidence="10">
    <location>
        <begin position="137"/>
        <end position="155"/>
    </location>
</feature>
<dbReference type="EMBL" id="GANO01002607">
    <property type="protein sequence ID" value="JAB57264.1"/>
    <property type="molecule type" value="mRNA"/>
</dbReference>
<dbReference type="AlphaFoldDB" id="U5ERY8"/>
<feature type="transmembrane region" description="Helical" evidence="10">
    <location>
        <begin position="29"/>
        <end position="50"/>
    </location>
</feature>
<dbReference type="EC" id="3.3.2.2" evidence="6"/>
<dbReference type="InterPro" id="IPR012506">
    <property type="entry name" value="TMEM86B-like"/>
</dbReference>
<keyword evidence="5 10" id="KW-0472">Membrane</keyword>
<organism evidence="11">
    <name type="scientific">Corethrella appendiculata</name>
    <dbReference type="NCBI Taxonomy" id="1370023"/>
    <lineage>
        <taxon>Eukaryota</taxon>
        <taxon>Metazoa</taxon>
        <taxon>Ecdysozoa</taxon>
        <taxon>Arthropoda</taxon>
        <taxon>Hexapoda</taxon>
        <taxon>Insecta</taxon>
        <taxon>Pterygota</taxon>
        <taxon>Neoptera</taxon>
        <taxon>Endopterygota</taxon>
        <taxon>Diptera</taxon>
        <taxon>Nematocera</taxon>
        <taxon>Culicoidea</taxon>
        <taxon>Chaoboridae</taxon>
        <taxon>Corethrella</taxon>
    </lineage>
</organism>
<feature type="transmembrane region" description="Helical" evidence="10">
    <location>
        <begin position="7"/>
        <end position="23"/>
    </location>
</feature>
<feature type="transmembrane region" description="Helical" evidence="10">
    <location>
        <begin position="62"/>
        <end position="80"/>
    </location>
</feature>
<keyword evidence="3 10" id="KW-0812">Transmembrane</keyword>
<accession>U5ERY8</accession>
<name>U5ERY8_9DIPT</name>
<evidence type="ECO:0000256" key="1">
    <source>
        <dbReference type="ARBA" id="ARBA00004141"/>
    </source>
</evidence>
<evidence type="ECO:0000256" key="3">
    <source>
        <dbReference type="ARBA" id="ARBA00022692"/>
    </source>
</evidence>
<evidence type="ECO:0000256" key="4">
    <source>
        <dbReference type="ARBA" id="ARBA00022989"/>
    </source>
</evidence>
<comment type="catalytic activity">
    <reaction evidence="7">
        <text>a 1-O-(1Z-alkenyl)-sn-glycero-3-phosphoethanolamine + H2O = a 2,3-saturated aldehyde + sn-glycero-3-phosphoethanolamine</text>
        <dbReference type="Rhea" id="RHEA:16905"/>
        <dbReference type="ChEBI" id="CHEBI:15377"/>
        <dbReference type="ChEBI" id="CHEBI:73359"/>
        <dbReference type="ChEBI" id="CHEBI:77288"/>
        <dbReference type="ChEBI" id="CHEBI:143890"/>
        <dbReference type="EC" id="3.3.2.2"/>
    </reaction>
</comment>
<feature type="transmembrane region" description="Helical" evidence="10">
    <location>
        <begin position="162"/>
        <end position="183"/>
    </location>
</feature>
<dbReference type="PANTHER" id="PTHR31885">
    <property type="entry name" value="GH04784P"/>
    <property type="match status" value="1"/>
</dbReference>
<dbReference type="Pfam" id="PF07947">
    <property type="entry name" value="YhhN"/>
    <property type="match status" value="1"/>
</dbReference>
<evidence type="ECO:0000256" key="8">
    <source>
        <dbReference type="ARBA" id="ARBA00049560"/>
    </source>
</evidence>
<evidence type="ECO:0000256" key="9">
    <source>
        <dbReference type="SAM" id="MobiDB-lite"/>
    </source>
</evidence>
<sequence>KVSGPRMLLFFGTVALYFTYIGQTQRGTILSTTLKCLPIVSLWIFTVTHGGEGFRSLQNSKYKRLIFLGLVFSCLGDIILNYDKFTYGMIAFGIAQAHYISAFGFKPLKIHIGLGLYAAGVFCVQLFYSSLKQILKIGLPIYSLLLLTMCWRALARCEKRNWSKLLCGIGGVFFVASDGLLAFDKFYTPLPYAQLLIMATYYIAQYGITLSIVDADMDDGVSNKKKYSKQPKNKSINNAAKSNHNKSPNGVNKKRN</sequence>
<dbReference type="GO" id="GO:0047408">
    <property type="term" value="F:alkenylglycerophosphocholine hydrolase activity"/>
    <property type="evidence" value="ECO:0007669"/>
    <property type="project" value="UniProtKB-EC"/>
</dbReference>
<feature type="transmembrane region" description="Helical" evidence="10">
    <location>
        <begin position="112"/>
        <end position="131"/>
    </location>
</feature>
<comment type="subcellular location">
    <subcellularLocation>
        <location evidence="1">Membrane</location>
        <topology evidence="1">Multi-pass membrane protein</topology>
    </subcellularLocation>
</comment>
<feature type="compositionally biased region" description="Basic residues" evidence="9">
    <location>
        <begin position="223"/>
        <end position="232"/>
    </location>
</feature>
<proteinExistence type="evidence at transcript level"/>
<evidence type="ECO:0000313" key="11">
    <source>
        <dbReference type="EMBL" id="JAB57264.1"/>
    </source>
</evidence>
<dbReference type="GO" id="GO:0016020">
    <property type="term" value="C:membrane"/>
    <property type="evidence" value="ECO:0007669"/>
    <property type="project" value="UniProtKB-SubCell"/>
</dbReference>
<comment type="similarity">
    <text evidence="2">Belongs to the TMEM86 family.</text>
</comment>
<evidence type="ECO:0000256" key="5">
    <source>
        <dbReference type="ARBA" id="ARBA00023136"/>
    </source>
</evidence>
<protein>
    <recommendedName>
        <fullName evidence="6">lysoplasmalogenase</fullName>
        <ecNumber evidence="6">3.3.2.2</ecNumber>
    </recommendedName>
</protein>
<feature type="compositionally biased region" description="Low complexity" evidence="9">
    <location>
        <begin position="233"/>
        <end position="249"/>
    </location>
</feature>
<feature type="transmembrane region" description="Helical" evidence="10">
    <location>
        <begin position="195"/>
        <end position="215"/>
    </location>
</feature>
<evidence type="ECO:0000256" key="7">
    <source>
        <dbReference type="ARBA" id="ARBA00049458"/>
    </source>
</evidence>
<dbReference type="PANTHER" id="PTHR31885:SF6">
    <property type="entry name" value="GH04784P"/>
    <property type="match status" value="1"/>
</dbReference>